<evidence type="ECO:0000313" key="5">
    <source>
        <dbReference type="Proteomes" id="UP000276864"/>
    </source>
</evidence>
<dbReference type="EMBL" id="QWIL01002456">
    <property type="protein sequence ID" value="RMX94361.1"/>
    <property type="molecule type" value="Genomic_DNA"/>
</dbReference>
<dbReference type="OrthoDB" id="5333304at2759"/>
<feature type="compositionally biased region" description="Basic residues" evidence="1">
    <location>
        <begin position="424"/>
        <end position="435"/>
    </location>
</feature>
<feature type="compositionally biased region" description="Acidic residues" evidence="1">
    <location>
        <begin position="321"/>
        <end position="331"/>
    </location>
</feature>
<dbReference type="EMBL" id="QWIM01002323">
    <property type="protein sequence ID" value="RMY15198.1"/>
    <property type="molecule type" value="Genomic_DNA"/>
</dbReference>
<feature type="compositionally biased region" description="Polar residues" evidence="1">
    <location>
        <begin position="559"/>
        <end position="569"/>
    </location>
</feature>
<feature type="compositionally biased region" description="Basic and acidic residues" evidence="1">
    <location>
        <begin position="436"/>
        <end position="454"/>
    </location>
</feature>
<evidence type="ECO:0000313" key="3">
    <source>
        <dbReference type="EMBL" id="RMY15198.1"/>
    </source>
</evidence>
<dbReference type="AlphaFoldDB" id="A0A3M6ZIT4"/>
<feature type="compositionally biased region" description="Pro residues" evidence="1">
    <location>
        <begin position="738"/>
        <end position="750"/>
    </location>
</feature>
<evidence type="ECO:0000313" key="2">
    <source>
        <dbReference type="EMBL" id="RMX94361.1"/>
    </source>
</evidence>
<feature type="compositionally biased region" description="Basic and acidic residues" evidence="1">
    <location>
        <begin position="545"/>
        <end position="554"/>
    </location>
</feature>
<feature type="compositionally biased region" description="Pro residues" evidence="1">
    <location>
        <begin position="765"/>
        <end position="776"/>
    </location>
</feature>
<feature type="region of interest" description="Disordered" evidence="1">
    <location>
        <begin position="182"/>
        <end position="628"/>
    </location>
</feature>
<protein>
    <submittedName>
        <fullName evidence="3">Uncharacterized protein</fullName>
    </submittedName>
</protein>
<feature type="region of interest" description="Disordered" evidence="1">
    <location>
        <begin position="663"/>
        <end position="801"/>
    </location>
</feature>
<sequence>MAAAVSMGTAPGRVNNGSSAAEEEQLYAQLLQLQDTVIAGQHPLFKLPPAAIAQLKASLIVPDAAATNGAAVATNQQTLQSSPSTRISSLPGLHAQAAPVQPGPAAVSAFAAKSRGLDPIFLEKSSSLVRAEGQLKRQRIERGLLTQVEQRRHTARGGDPAAEGLSRIDIDAVLTAALSRVPPRSGLQSARPASASSFDENDYYSSQAPSEWSSDDDGSKHSDKGAGASTAGFERLNPAAAKATTGSHAHPNRIPQKRNQPEPFVAHSTKARSQYYPDHEPDDVDDAGDEDEDEEYTPPDAAAFDSARMGDMPQDAQQPTDVDDDNSDYEPGEITQDSTVLTPHNQQAPPAQPPAHVIRNHLTHLAAPQPNRVSPLTTAKGPGFELELVNGQPEVIQKERAPPRSMPMASRASTVSPANGGSGNKKKRAKKRKREQVRDEKATKRNKRPEDKGAGRQGPQTGQEPYIKDEPFSPPPLLANVPEAPQYPPPQFRPAPAHVDLSSPSQPQHLHYAPEQPRAPLRYEHAPAASPAVLRVASPTAYQPKQRDTQDLRRMASLQYAQKASSPPQQARAYSPVGPYQPRYQEGPHVQEMQYVRAPSPRRQPEYQEGYSRAQSPAIMPPPPPKRIIVDQYGNRYYAADPGPAPATAVSARASVAPVDRRFEHQPTFERASSRLAYAPQPPTRYEPSYSAVPPLSQPPARRYEQPVEYIDSNGYRVRQQPEPTSPTYQPQPRYEAMPPPPPPPAPAEPTSPVYREVPRYDQMLPPPPPQPPREPTSPVYQQASRAYSMRPEVPAPAGCARQASVAPAPYARQEMPPPAAPPRAVSVMPGGAADYPQYAPQPSYGYAPAPQPVKYVDQYGREMYPQQLRPASEFRYQ</sequence>
<feature type="compositionally biased region" description="Polar residues" evidence="1">
    <location>
        <begin position="335"/>
        <end position="345"/>
    </location>
</feature>
<accession>A0A3M6ZIT4</accession>
<comment type="caution">
    <text evidence="3">The sequence shown here is derived from an EMBL/GenBank/DDBJ whole genome shotgun (WGS) entry which is preliminary data.</text>
</comment>
<dbReference type="Proteomes" id="UP000276864">
    <property type="component" value="Unassembled WGS sequence"/>
</dbReference>
<dbReference type="Proteomes" id="UP000271337">
    <property type="component" value="Unassembled WGS sequence"/>
</dbReference>
<reference evidence="4 5" key="1">
    <citation type="journal article" date="2018" name="BMC Genomics">
        <title>Genomic evidence for intraspecific hybridization in a clonal and extremely halotolerant yeast.</title>
        <authorList>
            <person name="Gostincar C."/>
            <person name="Stajich J.E."/>
            <person name="Zupancic J."/>
            <person name="Zalar P."/>
            <person name="Gunde-Cimerman N."/>
        </authorList>
    </citation>
    <scope>NUCLEOTIDE SEQUENCE [LARGE SCALE GENOMIC DNA]</scope>
    <source>
        <strain evidence="3 5">EXF-6651</strain>
        <strain evidence="2 4">EXF-6669</strain>
    </source>
</reference>
<name>A0A3M6ZIT4_HORWE</name>
<feature type="compositionally biased region" description="Polar residues" evidence="1">
    <location>
        <begin position="194"/>
        <end position="212"/>
    </location>
</feature>
<feature type="compositionally biased region" description="Acidic residues" evidence="1">
    <location>
        <begin position="280"/>
        <end position="297"/>
    </location>
</feature>
<evidence type="ECO:0000313" key="4">
    <source>
        <dbReference type="Proteomes" id="UP000271337"/>
    </source>
</evidence>
<proteinExistence type="predicted"/>
<organism evidence="3 5">
    <name type="scientific">Hortaea werneckii</name>
    <name type="common">Black yeast</name>
    <name type="synonym">Cladosporium werneckii</name>
    <dbReference type="NCBI Taxonomy" id="91943"/>
    <lineage>
        <taxon>Eukaryota</taxon>
        <taxon>Fungi</taxon>
        <taxon>Dikarya</taxon>
        <taxon>Ascomycota</taxon>
        <taxon>Pezizomycotina</taxon>
        <taxon>Dothideomycetes</taxon>
        <taxon>Dothideomycetidae</taxon>
        <taxon>Mycosphaerellales</taxon>
        <taxon>Teratosphaeriaceae</taxon>
        <taxon>Hortaea</taxon>
    </lineage>
</organism>
<gene>
    <name evidence="3" type="ORF">D0866_13839</name>
    <name evidence="2" type="ORF">D0867_13881</name>
</gene>
<evidence type="ECO:0000256" key="1">
    <source>
        <dbReference type="SAM" id="MobiDB-lite"/>
    </source>
</evidence>